<dbReference type="Pfam" id="PF12775">
    <property type="entry name" value="AAA_7"/>
    <property type="match status" value="1"/>
</dbReference>
<evidence type="ECO:0000313" key="17">
    <source>
        <dbReference type="EMBL" id="VDM22741.1"/>
    </source>
</evidence>
<dbReference type="GO" id="GO:0005930">
    <property type="term" value="C:axoneme"/>
    <property type="evidence" value="ECO:0007669"/>
    <property type="project" value="UniProtKB-SubCell"/>
</dbReference>
<dbReference type="Pfam" id="PF12780">
    <property type="entry name" value="AAA_8"/>
    <property type="match status" value="1"/>
</dbReference>
<evidence type="ECO:0000313" key="18">
    <source>
        <dbReference type="Proteomes" id="UP000274429"/>
    </source>
</evidence>
<dbReference type="Gene3D" id="1.20.920.20">
    <property type="match status" value="1"/>
</dbReference>
<keyword evidence="10" id="KW-0505">Motor protein</keyword>
<dbReference type="InterPro" id="IPR024317">
    <property type="entry name" value="Dynein_heavy_chain_D4_dom"/>
</dbReference>
<dbReference type="GO" id="GO:0007018">
    <property type="term" value="P:microtubule-based movement"/>
    <property type="evidence" value="ECO:0007669"/>
    <property type="project" value="InterPro"/>
</dbReference>
<proteinExistence type="inferred from homology"/>
<keyword evidence="7" id="KW-0243">Dynein</keyword>
<evidence type="ECO:0000259" key="15">
    <source>
        <dbReference type="Pfam" id="PF12780"/>
    </source>
</evidence>
<keyword evidence="18" id="KW-1185">Reference proteome</keyword>
<dbReference type="InterPro" id="IPR024743">
    <property type="entry name" value="Dynein_HC_stalk"/>
</dbReference>
<evidence type="ECO:0000259" key="14">
    <source>
        <dbReference type="Pfam" id="PF12777"/>
    </source>
</evidence>
<dbReference type="FunFam" id="1.20.920.20:FF:000003">
    <property type="entry name" value="Dynein axonemal heavy chain 17"/>
    <property type="match status" value="1"/>
</dbReference>
<evidence type="ECO:0000256" key="8">
    <source>
        <dbReference type="ARBA" id="ARBA00023054"/>
    </source>
</evidence>
<comment type="subcellular location">
    <subcellularLocation>
        <location evidence="1">Cytoplasm</location>
        <location evidence="1">Cytoskeleton</location>
        <location evidence="1">Cilium axoneme</location>
    </subcellularLocation>
</comment>
<dbReference type="GO" id="GO:0051959">
    <property type="term" value="F:dynein light intermediate chain binding"/>
    <property type="evidence" value="ECO:0007669"/>
    <property type="project" value="InterPro"/>
</dbReference>
<keyword evidence="3" id="KW-0963">Cytoplasm</keyword>
<feature type="domain" description="Dynein heavy chain 3 AAA+ lid" evidence="16">
    <location>
        <begin position="88"/>
        <end position="178"/>
    </location>
</feature>
<dbReference type="FunFam" id="1.20.920.30:FF:000003">
    <property type="entry name" value="Dynein axonemal heavy chain 17"/>
    <property type="match status" value="1"/>
</dbReference>
<reference evidence="17 18" key="2">
    <citation type="submission" date="2018-11" db="EMBL/GenBank/DDBJ databases">
        <authorList>
            <consortium name="Pathogen Informatics"/>
        </authorList>
    </citation>
    <scope>NUCLEOTIDE SEQUENCE [LARGE SCALE GENOMIC DNA]</scope>
</reference>
<evidence type="ECO:0000313" key="19">
    <source>
        <dbReference type="WBParaSite" id="TTAC_0000350601-mRNA-1"/>
    </source>
</evidence>
<dbReference type="AlphaFoldDB" id="A0A0R3WRW6"/>
<sequence>MRQHIDHKHFYDRTKLTLKVIHKTQYVAAMNPTVGSFTIQDRLQRHFCTLALSFPDESAVQSIYTTIMSQHFRNNNMSPSIVKMVSDLITVAIAVHNKITSTFLPTAVCFHYVFNLRDLSNIFQGMLFSESEVFTTDLSILRLYRHEAMRVYSDKMISKNDIKQAVNIITTGITNVFSETSPEDLAAEPSLLCHFGRGLEAEKQYAQIPSMERMTEVLVEGLEIYNESNAVMNLVLFGDAVEHVMRVCRILEMPRGNCLLIGVGGSGKQSLSRLASYIVGFEVSQIVLRRNYTMADLKAHMAILYTKTGLKNVSVVFLMTDAQANEGFLVCVNDFLASGEIAGIFNDEDQEAIIKGIRNEAKAMGYLDTSDNCWKYFIEKVRRTLRVILCFSPVGSTLRTRARRFPALVNCTCIDWFHEWPQEALLSVSLRFLEDCEGLNDDIRVSVSNYMAYLHTTVSEISDMYFEKERRRNYTTPKSFLEMIALYKRLTSKQLHEINAMIERLTNGLERLSEAAGQTAELKIQLAEQTVVVNEKNEAANALIQVVSKEAEIVSAEKDFVAGEEAKVAVIKNEVEIKQKDCERDLMKAEPALLAAQEALNTLNKNNLSELKALTSPPPDVEMVCSAVMALFAMDGKIPKDRSWKAAKASIMSKADTLLFNLVNYDKEHIHPESKKVALGYVRNSNFNPEVIKTKSLAAAGLCSWVINILKFHDVFLEVKPKRDALDEANEELRQATEKLQGLQDKVRVLEESLNKLTAEFRAATEEKLRCQKMADDTALTLDLANRLVSGFSDEKVRWAQEVENLYQLGKTVSGDVIFTTSFISYFGYLSAFFRDELMEKRIRPFLDQQPVQIPRRQSIDPLKML</sequence>
<protein>
    <submittedName>
        <fullName evidence="19">Dynein heavy chain 7, axonemal</fullName>
    </submittedName>
</protein>
<evidence type="ECO:0000256" key="12">
    <source>
        <dbReference type="ARBA" id="ARBA00023273"/>
    </source>
</evidence>
<dbReference type="GO" id="GO:0045505">
    <property type="term" value="F:dynein intermediate chain binding"/>
    <property type="evidence" value="ECO:0007669"/>
    <property type="project" value="InterPro"/>
</dbReference>
<reference evidence="19" key="1">
    <citation type="submission" date="2017-02" db="UniProtKB">
        <authorList>
            <consortium name="WormBaseParasite"/>
        </authorList>
    </citation>
    <scope>IDENTIFICATION</scope>
</reference>
<comment type="similarity">
    <text evidence="2">Belongs to the dynein heavy chain family.</text>
</comment>
<dbReference type="EMBL" id="UYWX01002523">
    <property type="protein sequence ID" value="VDM22741.1"/>
    <property type="molecule type" value="Genomic_DNA"/>
</dbReference>
<feature type="domain" description="Dynein heavy chain coiled coil stalk" evidence="14">
    <location>
        <begin position="503"/>
        <end position="847"/>
    </location>
</feature>
<keyword evidence="12" id="KW-0966">Cell projection</keyword>
<dbReference type="Gene3D" id="3.40.50.300">
    <property type="entry name" value="P-loop containing nucleotide triphosphate hydrolases"/>
    <property type="match status" value="2"/>
</dbReference>
<evidence type="ECO:0000256" key="10">
    <source>
        <dbReference type="ARBA" id="ARBA00023175"/>
    </source>
</evidence>
<name>A0A0R3WRW6_HYDTA</name>
<keyword evidence="8 13" id="KW-0175">Coiled coil</keyword>
<dbReference type="Gene3D" id="1.20.920.30">
    <property type="match status" value="1"/>
</dbReference>
<dbReference type="InterPro" id="IPR027417">
    <property type="entry name" value="P-loop_NTPase"/>
</dbReference>
<evidence type="ECO:0000256" key="3">
    <source>
        <dbReference type="ARBA" id="ARBA00022490"/>
    </source>
</evidence>
<keyword evidence="5" id="KW-0547">Nucleotide-binding</keyword>
<dbReference type="Pfam" id="PF12777">
    <property type="entry name" value="MT"/>
    <property type="match status" value="1"/>
</dbReference>
<keyword evidence="4" id="KW-0493">Microtubule</keyword>
<gene>
    <name evidence="17" type="ORF">TTAC_LOCUS3491</name>
</gene>
<dbReference type="WBParaSite" id="TTAC_0000350601-mRNA-1">
    <property type="protein sequence ID" value="TTAC_0000350601-mRNA-1"/>
    <property type="gene ID" value="TTAC_0000350601"/>
</dbReference>
<evidence type="ECO:0000256" key="7">
    <source>
        <dbReference type="ARBA" id="ARBA00023017"/>
    </source>
</evidence>
<dbReference type="PANTHER" id="PTHR46961">
    <property type="entry name" value="DYNEIN HEAVY CHAIN 1, AXONEMAL-LIKE PROTEIN"/>
    <property type="match status" value="1"/>
</dbReference>
<feature type="domain" description="Dynein heavy chain AAA module D4" evidence="15">
    <location>
        <begin position="232"/>
        <end position="490"/>
    </location>
</feature>
<evidence type="ECO:0000256" key="13">
    <source>
        <dbReference type="SAM" id="Coils"/>
    </source>
</evidence>
<keyword evidence="11" id="KW-0206">Cytoskeleton</keyword>
<dbReference type="GO" id="GO:0005524">
    <property type="term" value="F:ATP binding"/>
    <property type="evidence" value="ECO:0007669"/>
    <property type="project" value="UniProtKB-KW"/>
</dbReference>
<dbReference type="OrthoDB" id="10251809at2759"/>
<evidence type="ECO:0000259" key="16">
    <source>
        <dbReference type="Pfam" id="PF17857"/>
    </source>
</evidence>
<dbReference type="InterPro" id="IPR041589">
    <property type="entry name" value="DNAH3_AAA_lid_1"/>
</dbReference>
<evidence type="ECO:0000256" key="11">
    <source>
        <dbReference type="ARBA" id="ARBA00023212"/>
    </source>
</evidence>
<keyword evidence="6" id="KW-0067">ATP-binding</keyword>
<dbReference type="Pfam" id="PF17857">
    <property type="entry name" value="AAA_lid_1"/>
    <property type="match status" value="1"/>
</dbReference>
<accession>A0A0R3WRW6</accession>
<dbReference type="PANTHER" id="PTHR46961:SF20">
    <property type="entry name" value="LOW QUALITY PROTEIN: DYNEIN BETA CHAIN, CILIARY-LIKE"/>
    <property type="match status" value="1"/>
</dbReference>
<keyword evidence="9" id="KW-0969">Cilium</keyword>
<evidence type="ECO:0000256" key="1">
    <source>
        <dbReference type="ARBA" id="ARBA00004430"/>
    </source>
</evidence>
<feature type="coiled-coil region" evidence="13">
    <location>
        <begin position="719"/>
        <end position="767"/>
    </location>
</feature>
<dbReference type="STRING" id="6205.A0A0R3WRW6"/>
<dbReference type="GO" id="GO:0030286">
    <property type="term" value="C:dynein complex"/>
    <property type="evidence" value="ECO:0007669"/>
    <property type="project" value="UniProtKB-KW"/>
</dbReference>
<evidence type="ECO:0000256" key="6">
    <source>
        <dbReference type="ARBA" id="ARBA00022840"/>
    </source>
</evidence>
<evidence type="ECO:0000256" key="2">
    <source>
        <dbReference type="ARBA" id="ARBA00008887"/>
    </source>
</evidence>
<dbReference type="Proteomes" id="UP000274429">
    <property type="component" value="Unassembled WGS sequence"/>
</dbReference>
<dbReference type="InterPro" id="IPR026983">
    <property type="entry name" value="DHC"/>
</dbReference>
<evidence type="ECO:0000256" key="9">
    <source>
        <dbReference type="ARBA" id="ARBA00023069"/>
    </source>
</evidence>
<evidence type="ECO:0000256" key="4">
    <source>
        <dbReference type="ARBA" id="ARBA00022701"/>
    </source>
</evidence>
<evidence type="ECO:0000256" key="5">
    <source>
        <dbReference type="ARBA" id="ARBA00022741"/>
    </source>
</evidence>
<dbReference type="FunFam" id="3.40.50.300:FF:002141">
    <property type="entry name" value="Dynein heavy chain"/>
    <property type="match status" value="1"/>
</dbReference>
<dbReference type="SUPFAM" id="SSF52540">
    <property type="entry name" value="P-loop containing nucleoside triphosphate hydrolases"/>
    <property type="match status" value="2"/>
</dbReference>
<organism evidence="19">
    <name type="scientific">Hydatigena taeniaeformis</name>
    <name type="common">Feline tapeworm</name>
    <name type="synonym">Taenia taeniaeformis</name>
    <dbReference type="NCBI Taxonomy" id="6205"/>
    <lineage>
        <taxon>Eukaryota</taxon>
        <taxon>Metazoa</taxon>
        <taxon>Spiralia</taxon>
        <taxon>Lophotrochozoa</taxon>
        <taxon>Platyhelminthes</taxon>
        <taxon>Cestoda</taxon>
        <taxon>Eucestoda</taxon>
        <taxon>Cyclophyllidea</taxon>
        <taxon>Taeniidae</taxon>
        <taxon>Hydatigera</taxon>
    </lineage>
</organism>
<dbReference type="GO" id="GO:0005874">
    <property type="term" value="C:microtubule"/>
    <property type="evidence" value="ECO:0007669"/>
    <property type="project" value="UniProtKB-KW"/>
</dbReference>